<keyword evidence="1" id="KW-0880">Kelch repeat</keyword>
<protein>
    <recommendedName>
        <fullName evidence="3">BTB domain-containing protein</fullName>
    </recommendedName>
</protein>
<dbReference type="EMBL" id="WIXE01022307">
    <property type="protein sequence ID" value="KAK5967601.1"/>
    <property type="molecule type" value="Genomic_DNA"/>
</dbReference>
<evidence type="ECO:0000256" key="1">
    <source>
        <dbReference type="ARBA" id="ARBA00022441"/>
    </source>
</evidence>
<evidence type="ECO:0000313" key="5">
    <source>
        <dbReference type="Proteomes" id="UP001331761"/>
    </source>
</evidence>
<feature type="domain" description="BTB" evidence="3">
    <location>
        <begin position="93"/>
        <end position="143"/>
    </location>
</feature>
<comment type="caution">
    <text evidence="4">The sequence shown here is derived from an EMBL/GenBank/DDBJ whole genome shotgun (WGS) entry which is preliminary data.</text>
</comment>
<dbReference type="PANTHER" id="PTHR45632:SF3">
    <property type="entry name" value="KELCH-LIKE PROTEIN 32"/>
    <property type="match status" value="1"/>
</dbReference>
<gene>
    <name evidence="4" type="ORF">GCK32_020787</name>
</gene>
<keyword evidence="5" id="KW-1185">Reference proteome</keyword>
<reference evidence="4 5" key="1">
    <citation type="submission" date="2019-10" db="EMBL/GenBank/DDBJ databases">
        <title>Assembly and Annotation for the nematode Trichostrongylus colubriformis.</title>
        <authorList>
            <person name="Martin J."/>
        </authorList>
    </citation>
    <scope>NUCLEOTIDE SEQUENCE [LARGE SCALE GENOMIC DNA]</scope>
    <source>
        <strain evidence="4">G859</strain>
        <tissue evidence="4">Whole worm</tissue>
    </source>
</reference>
<dbReference type="Gene3D" id="3.30.710.10">
    <property type="entry name" value="Potassium Channel Kv1.1, Chain A"/>
    <property type="match status" value="1"/>
</dbReference>
<dbReference type="AlphaFoldDB" id="A0AAN8EVK1"/>
<evidence type="ECO:0000313" key="4">
    <source>
        <dbReference type="EMBL" id="KAK5967601.1"/>
    </source>
</evidence>
<dbReference type="Proteomes" id="UP001331761">
    <property type="component" value="Unassembled WGS sequence"/>
</dbReference>
<evidence type="ECO:0000259" key="3">
    <source>
        <dbReference type="PROSITE" id="PS50097"/>
    </source>
</evidence>
<dbReference type="InterPro" id="IPR000210">
    <property type="entry name" value="BTB/POZ_dom"/>
</dbReference>
<sequence length="143" mass="16576">MSQKLSDVSRHAMRFFELLVYRLLASRRKRFNRCEYKAVCMKIASTEELLGAEKSRAPKLNFNEAYMCSFQSSGQKQLLLTQLAELRHDSQLCDVILVAKDTRIHAHRVVLAASSSYFKAMFTHEMAESRLSMLKAYVQYHYG</sequence>
<dbReference type="PANTHER" id="PTHR45632">
    <property type="entry name" value="LD33804P"/>
    <property type="match status" value="1"/>
</dbReference>
<dbReference type="Pfam" id="PF00651">
    <property type="entry name" value="BTB"/>
    <property type="match status" value="1"/>
</dbReference>
<accession>A0AAN8EVK1</accession>
<organism evidence="4 5">
    <name type="scientific">Trichostrongylus colubriformis</name>
    <name type="common">Black scour worm</name>
    <dbReference type="NCBI Taxonomy" id="6319"/>
    <lineage>
        <taxon>Eukaryota</taxon>
        <taxon>Metazoa</taxon>
        <taxon>Ecdysozoa</taxon>
        <taxon>Nematoda</taxon>
        <taxon>Chromadorea</taxon>
        <taxon>Rhabditida</taxon>
        <taxon>Rhabditina</taxon>
        <taxon>Rhabditomorpha</taxon>
        <taxon>Strongyloidea</taxon>
        <taxon>Trichostrongylidae</taxon>
        <taxon>Trichostrongylus</taxon>
    </lineage>
</organism>
<dbReference type="SUPFAM" id="SSF54695">
    <property type="entry name" value="POZ domain"/>
    <property type="match status" value="1"/>
</dbReference>
<dbReference type="InterPro" id="IPR011333">
    <property type="entry name" value="SKP1/BTB/POZ_sf"/>
</dbReference>
<evidence type="ECO:0000256" key="2">
    <source>
        <dbReference type="ARBA" id="ARBA00022737"/>
    </source>
</evidence>
<keyword evidence="2" id="KW-0677">Repeat</keyword>
<dbReference type="PROSITE" id="PS50097">
    <property type="entry name" value="BTB"/>
    <property type="match status" value="1"/>
</dbReference>
<proteinExistence type="predicted"/>
<name>A0AAN8EVK1_TRICO</name>